<feature type="compositionally biased region" description="Polar residues" evidence="1">
    <location>
        <begin position="342"/>
        <end position="362"/>
    </location>
</feature>
<proteinExistence type="predicted"/>
<feature type="compositionally biased region" description="Low complexity" evidence="1">
    <location>
        <begin position="325"/>
        <end position="341"/>
    </location>
</feature>
<dbReference type="InParanoid" id="A0A078AEB4"/>
<name>A0A078AEB4_STYLE</name>
<evidence type="ECO:0000313" key="3">
    <source>
        <dbReference type="Proteomes" id="UP000039865"/>
    </source>
</evidence>
<keyword evidence="3" id="KW-1185">Reference proteome</keyword>
<accession>A0A078AEB4</accession>
<evidence type="ECO:0000313" key="2">
    <source>
        <dbReference type="EMBL" id="CDW79842.1"/>
    </source>
</evidence>
<protein>
    <submittedName>
        <fullName evidence="2">Uncharacterized protein</fullName>
    </submittedName>
</protein>
<feature type="region of interest" description="Disordered" evidence="1">
    <location>
        <begin position="448"/>
        <end position="469"/>
    </location>
</feature>
<evidence type="ECO:0000256" key="1">
    <source>
        <dbReference type="SAM" id="MobiDB-lite"/>
    </source>
</evidence>
<sequence>MVIKDQVKEMQLKQVFLDLMESLIIEVNFGIVQKQKDNFEANLKIKKITNLSRFNFQLSSIISNNNKSRKQNNLLQRKDLRQQQIPGLNLGIIKNLVLDLKSKRQSFRQRKNNYCPSSLTKRVKQQIAKGLMVINMLMLTLRHISHKFKDLSSRNNNKKIKQRENCKFLQQTTSRLLSRFTLIIQVHPICNRFNIKYLAKGFFTYPSNQRNQNQSDNRSTSMVSGRSSETPGRGFNQNINSLVKKQFKEDSQQFSIVSISNVNSTDQKPKVDISSTGGSNSQFLSKLRFKKVQGRNLNEQFSLQYISANQSSVGAAVGKNQYVNQGMTNSSNQSQNSYINSKRQQIQSSNTNNEDGNNSKNLFNTQDQDIQILKNSKLFNQQNIGISRNINNRILASSSSNSQQTYPNISQSPAYRSGQSVSGGSIIQKINFAEQQVQENEKIFQEQSFSFKSSQQQQQDAPKQLSRQKSGQFYNQIHLKQDSKAQANIYSSRNEKLQKNYFSTQQDHKNRDIQNSNSNKNYFNQRGNSHAIIQDYEMVNDQEEQQSSSDQNQMITQEQYEQQKLLILQQLHQNQMESIPRTKTQSIDLSYIEKSTPYLRDITLSETYIAKVGETTNEDFKDILTMINDNNK</sequence>
<feature type="region of interest" description="Disordered" evidence="1">
    <location>
        <begin position="325"/>
        <end position="362"/>
    </location>
</feature>
<organism evidence="2 3">
    <name type="scientific">Stylonychia lemnae</name>
    <name type="common">Ciliate</name>
    <dbReference type="NCBI Taxonomy" id="5949"/>
    <lineage>
        <taxon>Eukaryota</taxon>
        <taxon>Sar</taxon>
        <taxon>Alveolata</taxon>
        <taxon>Ciliophora</taxon>
        <taxon>Intramacronucleata</taxon>
        <taxon>Spirotrichea</taxon>
        <taxon>Stichotrichia</taxon>
        <taxon>Sporadotrichida</taxon>
        <taxon>Oxytrichidae</taxon>
        <taxon>Stylonychinae</taxon>
        <taxon>Stylonychia</taxon>
    </lineage>
</organism>
<dbReference type="EMBL" id="CCKQ01008384">
    <property type="protein sequence ID" value="CDW79842.1"/>
    <property type="molecule type" value="Genomic_DNA"/>
</dbReference>
<gene>
    <name evidence="2" type="primary">Contig2514.g2703</name>
    <name evidence="2" type="ORF">STYLEM_8834</name>
</gene>
<feature type="region of interest" description="Disordered" evidence="1">
    <location>
        <begin position="398"/>
        <end position="421"/>
    </location>
</feature>
<feature type="region of interest" description="Disordered" evidence="1">
    <location>
        <begin position="208"/>
        <end position="237"/>
    </location>
</feature>
<feature type="compositionally biased region" description="Low complexity" evidence="1">
    <location>
        <begin position="448"/>
        <end position="459"/>
    </location>
</feature>
<feature type="compositionally biased region" description="Polar residues" evidence="1">
    <location>
        <begin position="222"/>
        <end position="237"/>
    </location>
</feature>
<feature type="compositionally biased region" description="Low complexity" evidence="1">
    <location>
        <begin position="208"/>
        <end position="221"/>
    </location>
</feature>
<reference evidence="2 3" key="1">
    <citation type="submission" date="2014-06" db="EMBL/GenBank/DDBJ databases">
        <authorList>
            <person name="Swart Estienne"/>
        </authorList>
    </citation>
    <scope>NUCLEOTIDE SEQUENCE [LARGE SCALE GENOMIC DNA]</scope>
    <source>
        <strain evidence="2 3">130c</strain>
    </source>
</reference>
<feature type="compositionally biased region" description="Polar residues" evidence="1">
    <location>
        <begin position="513"/>
        <end position="523"/>
    </location>
</feature>
<feature type="region of interest" description="Disordered" evidence="1">
    <location>
        <begin position="504"/>
        <end position="523"/>
    </location>
</feature>
<feature type="compositionally biased region" description="Polar residues" evidence="1">
    <location>
        <begin position="398"/>
        <end position="414"/>
    </location>
</feature>
<dbReference type="AlphaFoldDB" id="A0A078AEB4"/>
<dbReference type="OMA" id="QMESIPR"/>
<dbReference type="Proteomes" id="UP000039865">
    <property type="component" value="Unassembled WGS sequence"/>
</dbReference>